<reference evidence="2 3" key="1">
    <citation type="submission" date="2020-03" db="EMBL/GenBank/DDBJ databases">
        <title>Genomic Encyclopedia of Type Strains, Phase IV (KMG-IV): sequencing the most valuable type-strain genomes for metagenomic binning, comparative biology and taxonomic classification.</title>
        <authorList>
            <person name="Goeker M."/>
        </authorList>
    </citation>
    <scope>NUCLEOTIDE SEQUENCE [LARGE SCALE GENOMIC DNA]</scope>
    <source>
        <strain evidence="2 3">DSM 103870</strain>
    </source>
</reference>
<keyword evidence="3" id="KW-1185">Reference proteome</keyword>
<evidence type="ECO:0000313" key="2">
    <source>
        <dbReference type="EMBL" id="NIJ56497.1"/>
    </source>
</evidence>
<dbReference type="InterPro" id="IPR021293">
    <property type="entry name" value="DUF2865"/>
</dbReference>
<evidence type="ECO:0000256" key="1">
    <source>
        <dbReference type="SAM" id="MobiDB-lite"/>
    </source>
</evidence>
<name>A0ABX0UU64_9HYPH</name>
<protein>
    <recommendedName>
        <fullName evidence="4">DUF2865 domain-containing protein</fullName>
    </recommendedName>
</protein>
<dbReference type="EMBL" id="JAASQI010000001">
    <property type="protein sequence ID" value="NIJ56497.1"/>
    <property type="molecule type" value="Genomic_DNA"/>
</dbReference>
<dbReference type="Proteomes" id="UP001429580">
    <property type="component" value="Unassembled WGS sequence"/>
</dbReference>
<accession>A0ABX0UU64</accession>
<feature type="compositionally biased region" description="Low complexity" evidence="1">
    <location>
        <begin position="161"/>
        <end position="173"/>
    </location>
</feature>
<evidence type="ECO:0008006" key="4">
    <source>
        <dbReference type="Google" id="ProtNLM"/>
    </source>
</evidence>
<dbReference type="RefSeq" id="WP_166948030.1">
    <property type="nucleotide sequence ID" value="NZ_JAASQI010000001.1"/>
</dbReference>
<feature type="region of interest" description="Disordered" evidence="1">
    <location>
        <begin position="328"/>
        <end position="366"/>
    </location>
</feature>
<comment type="caution">
    <text evidence="2">The sequence shown here is derived from an EMBL/GenBank/DDBJ whole genome shotgun (WGS) entry which is preliminary data.</text>
</comment>
<gene>
    <name evidence="2" type="ORF">FHS82_000310</name>
</gene>
<evidence type="ECO:0000313" key="3">
    <source>
        <dbReference type="Proteomes" id="UP001429580"/>
    </source>
</evidence>
<feature type="compositionally biased region" description="Basic and acidic residues" evidence="1">
    <location>
        <begin position="344"/>
        <end position="355"/>
    </location>
</feature>
<feature type="region of interest" description="Disordered" evidence="1">
    <location>
        <begin position="139"/>
        <end position="182"/>
    </location>
</feature>
<sequence length="386" mass="41016">MRASLALAGFGIMTGWGITGAVAQAVDCAAYRAELAGISRSVDPRAQEYTVAAQRQRAELERTRAYFDQIGCTRTDIYRPPAECSSLRTHMRQMQANLNEMLAYADRLGGGQRSQARRRELQAALDRYCANEPARPRGFLERLFGGGQPAPADEPPPTAPAPERATAPATEKPAGGERGLGGSQPVCVRLADGYFFPLGARYRGREQAQQMCQAQCPATRTELFFMSEGGKIERAQSASGVPYSTLPTALVYQKRLVPEAACLPAGQSWADALQGAETLIGRNDDDIIVTAEKADELSRPGAARAARQAAVQPAAAGDAEEIPDTAAVPTASGESAGIGPAIAGEDRPLSRKDGRTIVSSGPDGSRRSVRIVAPYLVPVQEPLHGN</sequence>
<organism evidence="2 3">
    <name type="scientific">Pseudochelatococcus lubricantis</name>
    <dbReference type="NCBI Taxonomy" id="1538102"/>
    <lineage>
        <taxon>Bacteria</taxon>
        <taxon>Pseudomonadati</taxon>
        <taxon>Pseudomonadota</taxon>
        <taxon>Alphaproteobacteria</taxon>
        <taxon>Hyphomicrobiales</taxon>
        <taxon>Chelatococcaceae</taxon>
        <taxon>Pseudochelatococcus</taxon>
    </lineage>
</organism>
<proteinExistence type="predicted"/>
<dbReference type="Pfam" id="PF11064">
    <property type="entry name" value="DUF2865"/>
    <property type="match status" value="1"/>
</dbReference>